<keyword evidence="2" id="KW-1185">Reference proteome</keyword>
<protein>
    <submittedName>
        <fullName evidence="1">Uncharacterized protein</fullName>
    </submittedName>
</protein>
<dbReference type="NCBIfam" id="NF033495">
    <property type="entry name" value="phage_BC1881"/>
    <property type="match status" value="1"/>
</dbReference>
<evidence type="ECO:0000313" key="1">
    <source>
        <dbReference type="EMBL" id="OOM75465.1"/>
    </source>
</evidence>
<dbReference type="Proteomes" id="UP000190890">
    <property type="component" value="Unassembled WGS sequence"/>
</dbReference>
<name>A0A1S8TDG2_9CLOT</name>
<dbReference type="AlphaFoldDB" id="A0A1S8TDG2"/>
<proteinExistence type="predicted"/>
<evidence type="ECO:0000313" key="2">
    <source>
        <dbReference type="Proteomes" id="UP000190890"/>
    </source>
</evidence>
<dbReference type="InterPro" id="IPR047901">
    <property type="entry name" value="BC1881-like"/>
</dbReference>
<organism evidence="1 2">
    <name type="scientific">Clostridium puniceum</name>
    <dbReference type="NCBI Taxonomy" id="29367"/>
    <lineage>
        <taxon>Bacteria</taxon>
        <taxon>Bacillati</taxon>
        <taxon>Bacillota</taxon>
        <taxon>Clostridia</taxon>
        <taxon>Eubacteriales</taxon>
        <taxon>Clostridiaceae</taxon>
        <taxon>Clostridium</taxon>
    </lineage>
</organism>
<comment type="caution">
    <text evidence="1">The sequence shown here is derived from an EMBL/GenBank/DDBJ whole genome shotgun (WGS) entry which is preliminary data.</text>
</comment>
<reference evidence="1 2" key="1">
    <citation type="submission" date="2016-05" db="EMBL/GenBank/DDBJ databases">
        <title>Microbial solvent formation.</title>
        <authorList>
            <person name="Poehlein A."/>
            <person name="Montoya Solano J.D."/>
            <person name="Flitsch S."/>
            <person name="Krabben P."/>
            <person name="Duerre P."/>
            <person name="Daniel R."/>
        </authorList>
    </citation>
    <scope>NUCLEOTIDE SEQUENCE [LARGE SCALE GENOMIC DNA]</scope>
    <source>
        <strain evidence="1 2">DSM 2619</strain>
    </source>
</reference>
<sequence length="56" mass="6371">MDLSQVSTKELVNELKSREGIEVITTGLYKSYVVRPESTTMVFVYLKEDEGVICIE</sequence>
<dbReference type="RefSeq" id="WP_143329074.1">
    <property type="nucleotide sequence ID" value="NZ_LZZM01000185.1"/>
</dbReference>
<dbReference type="STRING" id="29367.CLPUN_32760"/>
<gene>
    <name evidence="1" type="ORF">CLPUN_32760</name>
</gene>
<accession>A0A1S8TDG2</accession>
<dbReference type="EMBL" id="LZZM01000185">
    <property type="protein sequence ID" value="OOM75465.1"/>
    <property type="molecule type" value="Genomic_DNA"/>
</dbReference>